<gene>
    <name evidence="2" type="ORF">H8S00_06775</name>
</gene>
<keyword evidence="1" id="KW-0472">Membrane</keyword>
<evidence type="ECO:0000313" key="3">
    <source>
        <dbReference type="Proteomes" id="UP000597877"/>
    </source>
</evidence>
<dbReference type="Proteomes" id="UP000597877">
    <property type="component" value="Unassembled WGS sequence"/>
</dbReference>
<keyword evidence="1" id="KW-0812">Transmembrane</keyword>
<keyword evidence="3" id="KW-1185">Reference proteome</keyword>
<keyword evidence="1" id="KW-1133">Transmembrane helix</keyword>
<sequence length="244" mass="28516">MKVNKKITIICILVVLVAVIAGVIIRLNSEGKANVYVSNWNGKDNRYAICQTNDEKRIKTNYGECWTRFYSTKSLDDFEKENSKDFVGNYDYYTDNYKNEAKLFYNDNNYYVIYKSEKDNVYCADCCCSVTNGAVRNDIYIPTPASVNLSKEISELYDNDKDSLVGFMFDNVSFDDAVKFYSRMSEEYVTIDKTNKKITVSGFHNKDKKILDKFFTMDWNNRTYSYTDMEGKNIVYDEKGYHEQ</sequence>
<accession>A0ABR7F403</accession>
<evidence type="ECO:0000313" key="2">
    <source>
        <dbReference type="EMBL" id="MBC5667684.1"/>
    </source>
</evidence>
<name>A0ABR7F403_9FIRM</name>
<reference evidence="2 3" key="1">
    <citation type="submission" date="2020-08" db="EMBL/GenBank/DDBJ databases">
        <title>Genome public.</title>
        <authorList>
            <person name="Liu C."/>
            <person name="Sun Q."/>
        </authorList>
    </citation>
    <scope>NUCLEOTIDE SEQUENCE [LARGE SCALE GENOMIC DNA]</scope>
    <source>
        <strain evidence="2 3">BX4</strain>
    </source>
</reference>
<protein>
    <submittedName>
        <fullName evidence="2">Uncharacterized protein</fullName>
    </submittedName>
</protein>
<proteinExistence type="predicted"/>
<dbReference type="RefSeq" id="WP_186840301.1">
    <property type="nucleotide sequence ID" value="NZ_JACOOZ010000004.1"/>
</dbReference>
<organism evidence="2 3">
    <name type="scientific">Eubacterium segne</name>
    <dbReference type="NCBI Taxonomy" id="2763045"/>
    <lineage>
        <taxon>Bacteria</taxon>
        <taxon>Bacillati</taxon>
        <taxon>Bacillota</taxon>
        <taxon>Clostridia</taxon>
        <taxon>Eubacteriales</taxon>
        <taxon>Eubacteriaceae</taxon>
        <taxon>Eubacterium</taxon>
    </lineage>
</organism>
<dbReference type="EMBL" id="JACOOZ010000004">
    <property type="protein sequence ID" value="MBC5667684.1"/>
    <property type="molecule type" value="Genomic_DNA"/>
</dbReference>
<comment type="caution">
    <text evidence="2">The sequence shown here is derived from an EMBL/GenBank/DDBJ whole genome shotgun (WGS) entry which is preliminary data.</text>
</comment>
<feature type="transmembrane region" description="Helical" evidence="1">
    <location>
        <begin position="7"/>
        <end position="27"/>
    </location>
</feature>
<evidence type="ECO:0000256" key="1">
    <source>
        <dbReference type="SAM" id="Phobius"/>
    </source>
</evidence>